<dbReference type="SUPFAM" id="SSF54211">
    <property type="entry name" value="Ribosomal protein S5 domain 2-like"/>
    <property type="match status" value="1"/>
</dbReference>
<dbReference type="InterPro" id="IPR000705">
    <property type="entry name" value="Galactokinase"/>
</dbReference>
<dbReference type="EMBL" id="DSYK01000112">
    <property type="protein sequence ID" value="HGS20655.1"/>
    <property type="molecule type" value="Genomic_DNA"/>
</dbReference>
<dbReference type="InterPro" id="IPR036554">
    <property type="entry name" value="GHMP_kinase_C_sf"/>
</dbReference>
<evidence type="ECO:0000256" key="2">
    <source>
        <dbReference type="ARBA" id="ARBA00022679"/>
    </source>
</evidence>
<dbReference type="Pfam" id="PF00288">
    <property type="entry name" value="GHMP_kinases_N"/>
    <property type="match status" value="1"/>
</dbReference>
<keyword evidence="5" id="KW-0067">ATP-binding</keyword>
<feature type="domain" description="GHMP kinase N-terminal" evidence="6">
    <location>
        <begin position="128"/>
        <end position="215"/>
    </location>
</feature>
<evidence type="ECO:0000256" key="1">
    <source>
        <dbReference type="ARBA" id="ARBA00006566"/>
    </source>
</evidence>
<dbReference type="InterPro" id="IPR006204">
    <property type="entry name" value="GHMP_kinase_N_dom"/>
</dbReference>
<dbReference type="PRINTS" id="PR00959">
    <property type="entry name" value="MEVGALKINASE"/>
</dbReference>
<proteinExistence type="inferred from homology"/>
<dbReference type="InterPro" id="IPR020568">
    <property type="entry name" value="Ribosomal_Su5_D2-typ_SF"/>
</dbReference>
<dbReference type="PANTHER" id="PTHR10457">
    <property type="entry name" value="MEVALONATE KINASE/GALACTOKINASE"/>
    <property type="match status" value="1"/>
</dbReference>
<dbReference type="GO" id="GO:0005524">
    <property type="term" value="F:ATP binding"/>
    <property type="evidence" value="ECO:0007669"/>
    <property type="project" value="UniProtKB-KW"/>
</dbReference>
<dbReference type="PANTHER" id="PTHR10457:SF7">
    <property type="entry name" value="GALACTOKINASE-RELATED"/>
    <property type="match status" value="1"/>
</dbReference>
<evidence type="ECO:0000256" key="5">
    <source>
        <dbReference type="ARBA" id="ARBA00022840"/>
    </source>
</evidence>
<dbReference type="Gene3D" id="3.30.230.10">
    <property type="match status" value="1"/>
</dbReference>
<keyword evidence="3" id="KW-0547">Nucleotide-binding</keyword>
<dbReference type="AlphaFoldDB" id="A0A7C4KFP6"/>
<dbReference type="Gene3D" id="3.30.70.890">
    <property type="entry name" value="GHMP kinase, C-terminal domain"/>
    <property type="match status" value="1"/>
</dbReference>
<dbReference type="InterPro" id="IPR006203">
    <property type="entry name" value="GHMP_knse_ATP-bd_CS"/>
</dbReference>
<evidence type="ECO:0000256" key="3">
    <source>
        <dbReference type="ARBA" id="ARBA00022741"/>
    </source>
</evidence>
<evidence type="ECO:0000259" key="7">
    <source>
        <dbReference type="Pfam" id="PF10509"/>
    </source>
</evidence>
<dbReference type="SUPFAM" id="SSF55060">
    <property type="entry name" value="GHMP Kinase, C-terminal domain"/>
    <property type="match status" value="1"/>
</dbReference>
<evidence type="ECO:0000259" key="6">
    <source>
        <dbReference type="Pfam" id="PF00288"/>
    </source>
</evidence>
<dbReference type="PRINTS" id="PR00473">
    <property type="entry name" value="GALCTOKINASE"/>
</dbReference>
<organism evidence="8">
    <name type="scientific">Anaerolinea thermolimosa</name>
    <dbReference type="NCBI Taxonomy" id="229919"/>
    <lineage>
        <taxon>Bacteria</taxon>
        <taxon>Bacillati</taxon>
        <taxon>Chloroflexota</taxon>
        <taxon>Anaerolineae</taxon>
        <taxon>Anaerolineales</taxon>
        <taxon>Anaerolineaceae</taxon>
        <taxon>Anaerolinea</taxon>
    </lineage>
</organism>
<comment type="caution">
    <text evidence="8">The sequence shown here is derived from an EMBL/GenBank/DDBJ whole genome shotgun (WGS) entry which is preliminary data.</text>
</comment>
<dbReference type="PIRSF" id="PIRSF000530">
    <property type="entry name" value="Galactokinase"/>
    <property type="match status" value="1"/>
</dbReference>
<evidence type="ECO:0000256" key="4">
    <source>
        <dbReference type="ARBA" id="ARBA00022777"/>
    </source>
</evidence>
<feature type="domain" description="Galactokinase N-terminal" evidence="7">
    <location>
        <begin position="41"/>
        <end position="91"/>
    </location>
</feature>
<gene>
    <name evidence="8" type="ORF">ENT37_02170</name>
</gene>
<dbReference type="GO" id="GO:0006012">
    <property type="term" value="P:galactose metabolic process"/>
    <property type="evidence" value="ECO:0007669"/>
    <property type="project" value="InterPro"/>
</dbReference>
<dbReference type="PROSITE" id="PS00627">
    <property type="entry name" value="GHMP_KINASES_ATP"/>
    <property type="match status" value="1"/>
</dbReference>
<dbReference type="InterPro" id="IPR019539">
    <property type="entry name" value="GalKase_N"/>
</dbReference>
<accession>A0A7C4KFP6</accession>
<dbReference type="GO" id="GO:0005829">
    <property type="term" value="C:cytosol"/>
    <property type="evidence" value="ECO:0007669"/>
    <property type="project" value="TreeGrafter"/>
</dbReference>
<dbReference type="Pfam" id="PF10509">
    <property type="entry name" value="GalKase_gal_bdg"/>
    <property type="match status" value="1"/>
</dbReference>
<keyword evidence="4 8" id="KW-0418">Kinase</keyword>
<dbReference type="InterPro" id="IPR006206">
    <property type="entry name" value="Mevalonate/galactokinase"/>
</dbReference>
<keyword evidence="2" id="KW-0808">Transferase</keyword>
<name>A0A7C4KFP6_9CHLR</name>
<evidence type="ECO:0000313" key="8">
    <source>
        <dbReference type="EMBL" id="HGS20655.1"/>
    </source>
</evidence>
<dbReference type="GO" id="GO:0004335">
    <property type="term" value="F:galactokinase activity"/>
    <property type="evidence" value="ECO:0007669"/>
    <property type="project" value="InterPro"/>
</dbReference>
<sequence>MLSLQKIINSLKPDAPSLRMLYGDQREMLNKMSDRWRRLIERFVELFGEDGDILLFSTPGRTEVGGNHTDHNAGRVLAAAVDLDLISAAKPTDDGIITVYSEGYPKVVVDTRMLEAQEEERYTTGALIRGICARMQETGWKIGGFNACITSNVPKGSGLSSSAAFEVGIVTILNHLYNEGRIDPVTNAIISQYAENHYFGKPCGLMDQTTCAVGGFVTIDFRDSRNPMVQKLDYDFSRSRHALVIVETGGDHADLTDDYAGITSDMRSVAQALGGKVLRDVSREQVLAALPALRSKVSDRALLRAFHFFDDNDRVVEQVNALEKGNFQRFLELVNESGRSSWMQLQNNYSIRNPQHQGIALAQTLTRYFLGNRGACRVHGGGFAGTIQAFVPVEMVEEYVSKMEGVFGEGACYSVMIRSAGSVRLNLEKGE</sequence>
<dbReference type="InterPro" id="IPR014721">
    <property type="entry name" value="Ribsml_uS5_D2-typ_fold_subgr"/>
</dbReference>
<protein>
    <submittedName>
        <fullName evidence="8">Galactokinase</fullName>
    </submittedName>
</protein>
<reference evidence="8" key="1">
    <citation type="journal article" date="2020" name="mSystems">
        <title>Genome- and Community-Level Interaction Insights into Carbon Utilization and Element Cycling Functions of Hydrothermarchaeota in Hydrothermal Sediment.</title>
        <authorList>
            <person name="Zhou Z."/>
            <person name="Liu Y."/>
            <person name="Xu W."/>
            <person name="Pan J."/>
            <person name="Luo Z.H."/>
            <person name="Li M."/>
        </authorList>
    </citation>
    <scope>NUCLEOTIDE SEQUENCE [LARGE SCALE GENOMIC DNA]</scope>
    <source>
        <strain evidence="8">SpSt-573</strain>
    </source>
</reference>
<comment type="similarity">
    <text evidence="1">Belongs to the GHMP kinase family. GalK subfamily.</text>
</comment>